<evidence type="ECO:0000313" key="3">
    <source>
        <dbReference type="Proteomes" id="UP000598467"/>
    </source>
</evidence>
<evidence type="ECO:0000313" key="2">
    <source>
        <dbReference type="EMBL" id="MBD1548163.1"/>
    </source>
</evidence>
<protein>
    <submittedName>
        <fullName evidence="2">Type II toxin-antitoxin system RelE/ParE family toxin</fullName>
    </submittedName>
</protein>
<dbReference type="InterPro" id="IPR007712">
    <property type="entry name" value="RelE/ParE_toxin"/>
</dbReference>
<keyword evidence="1" id="KW-1277">Toxin-antitoxin system</keyword>
<dbReference type="Pfam" id="PF05016">
    <property type="entry name" value="ParE_toxin"/>
    <property type="match status" value="1"/>
</dbReference>
<dbReference type="AlphaFoldDB" id="A0A926P275"/>
<organism evidence="2 3">
    <name type="scientific">Roseibium aggregatum</name>
    <dbReference type="NCBI Taxonomy" id="187304"/>
    <lineage>
        <taxon>Bacteria</taxon>
        <taxon>Pseudomonadati</taxon>
        <taxon>Pseudomonadota</taxon>
        <taxon>Alphaproteobacteria</taxon>
        <taxon>Hyphomicrobiales</taxon>
        <taxon>Stappiaceae</taxon>
        <taxon>Roseibium</taxon>
    </lineage>
</organism>
<name>A0A926P275_9HYPH</name>
<gene>
    <name evidence="2" type="ORF">HK439_18000</name>
</gene>
<dbReference type="Gene3D" id="3.30.2310.20">
    <property type="entry name" value="RelE-like"/>
    <property type="match status" value="1"/>
</dbReference>
<dbReference type="Proteomes" id="UP000598467">
    <property type="component" value="Unassembled WGS sequence"/>
</dbReference>
<sequence>MPRTYKLKISASAERDLATLYEYGFVQWGEERADLYYDALIDHFQHLCDNPFLYATVDEIRPGYRRSICGVHSIYYKVTETAVEVMAVIGRQNF</sequence>
<dbReference type="EMBL" id="JABFCZ010000020">
    <property type="protein sequence ID" value="MBD1548163.1"/>
    <property type="molecule type" value="Genomic_DNA"/>
</dbReference>
<accession>A0A926P275</accession>
<evidence type="ECO:0000256" key="1">
    <source>
        <dbReference type="ARBA" id="ARBA00022649"/>
    </source>
</evidence>
<reference evidence="2" key="1">
    <citation type="submission" date="2020-05" db="EMBL/GenBank/DDBJ databases">
        <title>Identification of trans-AT polyketide cluster in two marine bacteria, producers of a novel glutaramide-containing polyketide sesbanimide D and analogs.</title>
        <authorList>
            <person name="Kacar D."/>
            <person name="Rodriguez P."/>
            <person name="Canedo L."/>
            <person name="Gonzalez E."/>
            <person name="Galan B."/>
            <person name="De La Calle F."/>
            <person name="Garcia J.L."/>
        </authorList>
    </citation>
    <scope>NUCLEOTIDE SEQUENCE</scope>
    <source>
        <strain evidence="2">PHM038</strain>
    </source>
</reference>
<dbReference type="InterPro" id="IPR035093">
    <property type="entry name" value="RelE/ParE_toxin_dom_sf"/>
</dbReference>
<comment type="caution">
    <text evidence="2">The sequence shown here is derived from an EMBL/GenBank/DDBJ whole genome shotgun (WGS) entry which is preliminary data.</text>
</comment>
<dbReference type="RefSeq" id="WP_190292898.1">
    <property type="nucleotide sequence ID" value="NZ_JABFCZ010000020.1"/>
</dbReference>
<proteinExistence type="predicted"/>